<reference evidence="1" key="1">
    <citation type="submission" date="2020-12" db="EMBL/GenBank/DDBJ databases">
        <title>WGS assembly of Carya illinoinensis cv. Pawnee.</title>
        <authorList>
            <person name="Platts A."/>
            <person name="Shu S."/>
            <person name="Wright S."/>
            <person name="Barry K."/>
            <person name="Edger P."/>
            <person name="Pires J.C."/>
            <person name="Schmutz J."/>
        </authorList>
    </citation>
    <scope>NUCLEOTIDE SEQUENCE</scope>
    <source>
        <tissue evidence="1">Leaf</tissue>
    </source>
</reference>
<gene>
    <name evidence="1" type="ORF">CIPAW_03G070500</name>
</gene>
<dbReference type="Proteomes" id="UP000811609">
    <property type="component" value="Chromosome 3"/>
</dbReference>
<keyword evidence="2" id="KW-1185">Reference proteome</keyword>
<accession>A0A8T1QXT9</accession>
<comment type="caution">
    <text evidence="1">The sequence shown here is derived from an EMBL/GenBank/DDBJ whole genome shotgun (WGS) entry which is preliminary data.</text>
</comment>
<dbReference type="EMBL" id="CM031811">
    <property type="protein sequence ID" value="KAG6659928.1"/>
    <property type="molecule type" value="Genomic_DNA"/>
</dbReference>
<organism evidence="1 2">
    <name type="scientific">Carya illinoinensis</name>
    <name type="common">Pecan</name>
    <dbReference type="NCBI Taxonomy" id="32201"/>
    <lineage>
        <taxon>Eukaryota</taxon>
        <taxon>Viridiplantae</taxon>
        <taxon>Streptophyta</taxon>
        <taxon>Embryophyta</taxon>
        <taxon>Tracheophyta</taxon>
        <taxon>Spermatophyta</taxon>
        <taxon>Magnoliopsida</taxon>
        <taxon>eudicotyledons</taxon>
        <taxon>Gunneridae</taxon>
        <taxon>Pentapetalae</taxon>
        <taxon>rosids</taxon>
        <taxon>fabids</taxon>
        <taxon>Fagales</taxon>
        <taxon>Juglandaceae</taxon>
        <taxon>Carya</taxon>
    </lineage>
</organism>
<proteinExistence type="predicted"/>
<sequence>MAQVGCLALNPEAILQQTIGFQRSTKIRSLSPQNQIGARALRCVGRRELLRKGLSTNFSCKLF</sequence>
<evidence type="ECO:0000313" key="2">
    <source>
        <dbReference type="Proteomes" id="UP000811609"/>
    </source>
</evidence>
<evidence type="ECO:0000313" key="1">
    <source>
        <dbReference type="EMBL" id="KAG6659928.1"/>
    </source>
</evidence>
<name>A0A8T1QXT9_CARIL</name>
<protein>
    <submittedName>
        <fullName evidence="1">Uncharacterized protein</fullName>
    </submittedName>
</protein>
<dbReference type="AlphaFoldDB" id="A0A8T1QXT9"/>